<accession>A0ABT3CDU1</accession>
<reference evidence="1 2" key="1">
    <citation type="journal article" date="2022" name="BMC Genomics">
        <title>Comparative genome analysis of mycobacteria focusing on tRNA and non-coding RNA.</title>
        <authorList>
            <person name="Behra P.R.K."/>
            <person name="Pettersson B.M.F."/>
            <person name="Ramesh M."/>
            <person name="Das S."/>
            <person name="Dasgupta S."/>
            <person name="Kirsebom L.A."/>
        </authorList>
    </citation>
    <scope>NUCLEOTIDE SEQUENCE [LARGE SCALE GENOMIC DNA]</scope>
    <source>
        <strain evidence="1 2">DSM 44078</strain>
    </source>
</reference>
<evidence type="ECO:0000313" key="1">
    <source>
        <dbReference type="EMBL" id="MCV7227562.1"/>
    </source>
</evidence>
<dbReference type="EMBL" id="JACKTY010000029">
    <property type="protein sequence ID" value="MCV7227562.1"/>
    <property type="molecule type" value="Genomic_DNA"/>
</dbReference>
<dbReference type="Proteomes" id="UP001526201">
    <property type="component" value="Unassembled WGS sequence"/>
</dbReference>
<dbReference type="RefSeq" id="WP_264068494.1">
    <property type="nucleotide sequence ID" value="NZ_JACKTY010000029.1"/>
</dbReference>
<organism evidence="1 2">
    <name type="scientific">Mycolicibacterium komossense</name>
    <dbReference type="NCBI Taxonomy" id="1779"/>
    <lineage>
        <taxon>Bacteria</taxon>
        <taxon>Bacillati</taxon>
        <taxon>Actinomycetota</taxon>
        <taxon>Actinomycetes</taxon>
        <taxon>Mycobacteriales</taxon>
        <taxon>Mycobacteriaceae</taxon>
        <taxon>Mycolicibacterium</taxon>
    </lineage>
</organism>
<proteinExistence type="predicted"/>
<comment type="caution">
    <text evidence="1">The sequence shown here is derived from an EMBL/GenBank/DDBJ whole genome shotgun (WGS) entry which is preliminary data.</text>
</comment>
<gene>
    <name evidence="1" type="ORF">H7J73_16160</name>
</gene>
<sequence>MARSKSVGEATGVVGELPVKMSPIRAASKPPGDDDVALAALGADSCAVAIGTTSPLAVVVSDVDVVLVAAGFDVLMGANRVVMAGSAAVLSAAAAEVSVPVLPVEPVVVAATTWGLGFFDDAADAVDGRDAEDFDGPADGFEGLLCAALSEFADVPGVPVSAAATP</sequence>
<name>A0ABT3CDU1_9MYCO</name>
<protein>
    <submittedName>
        <fullName evidence="1">Uncharacterized protein</fullName>
    </submittedName>
</protein>
<keyword evidence="2" id="KW-1185">Reference proteome</keyword>
<evidence type="ECO:0000313" key="2">
    <source>
        <dbReference type="Proteomes" id="UP001526201"/>
    </source>
</evidence>